<protein>
    <submittedName>
        <fullName evidence="8">Acetylserotonin O-methyltransferase-like</fullName>
    </submittedName>
</protein>
<dbReference type="Gene3D" id="3.40.50.150">
    <property type="entry name" value="Vaccinia Virus protein VP39"/>
    <property type="match status" value="1"/>
</dbReference>
<dbReference type="Gene3D" id="1.10.10.10">
    <property type="entry name" value="Winged helix-like DNA-binding domain superfamily/Winged helix DNA-binding domain"/>
    <property type="match status" value="1"/>
</dbReference>
<organism evidence="8 9">
    <name type="scientific">Gadus morhua</name>
    <name type="common">Atlantic cod</name>
    <dbReference type="NCBI Taxonomy" id="8049"/>
    <lineage>
        <taxon>Eukaryota</taxon>
        <taxon>Metazoa</taxon>
        <taxon>Chordata</taxon>
        <taxon>Craniata</taxon>
        <taxon>Vertebrata</taxon>
        <taxon>Euteleostomi</taxon>
        <taxon>Actinopterygii</taxon>
        <taxon>Neopterygii</taxon>
        <taxon>Teleostei</taxon>
        <taxon>Neoteleostei</taxon>
        <taxon>Acanthomorphata</taxon>
        <taxon>Zeiogadaria</taxon>
        <taxon>Gadariae</taxon>
        <taxon>Gadiformes</taxon>
        <taxon>Gadoidei</taxon>
        <taxon>Gadidae</taxon>
        <taxon>Gadus</taxon>
    </lineage>
</organism>
<evidence type="ECO:0000313" key="8">
    <source>
        <dbReference type="Ensembl" id="ENSGMOP00000026704.1"/>
    </source>
</evidence>
<gene>
    <name evidence="8" type="primary">ASMTL</name>
    <name evidence="8" type="synonym">asmtl</name>
</gene>
<dbReference type="InterPro" id="IPR029001">
    <property type="entry name" value="ITPase-like_fam"/>
</dbReference>
<evidence type="ECO:0000259" key="6">
    <source>
        <dbReference type="Pfam" id="PF00891"/>
    </source>
</evidence>
<evidence type="ECO:0000256" key="5">
    <source>
        <dbReference type="ARBA" id="ARBA00022801"/>
    </source>
</evidence>
<dbReference type="Pfam" id="PF02545">
    <property type="entry name" value="Maf"/>
    <property type="match status" value="1"/>
</dbReference>
<sequence length="609" mass="67048">WAALARRRTMVLNPVISKLSGKLVVLASSSPRRLEILTNVGLRFEVVPSWFKETLNKSLFKEPHQYAVETARQKALEVARRMPFKHLKTPDIVIGADTIVTIDGLILEKPRDKQDAYRMLSRLSGKEHSVCTGVAIVLCNQQENEETEYQTIDFYEETRVKFADLSETMLWDYIDSGEPMDKAGGYGIQALGGMLVEYIHGDFLNVVGFPLNRFCKQLDLLFNPELASNERKDGQSAPDDSSWALVNSLSKCSEGQENMSAAGSAVPPVTSRGPMNLVIEKVHTDDLKRIIELMDGFKASKALFTASKMRVFDLLQKRPGLEGAEVARGLQASLKGTLCLLEACVSLGLLERKQGGVYENSRLSQRFLVSDSPSSLLGYMAHSDETVWKLFSHLETSVREGTNLQAKVMYSDDERKLRFMKAMHGIAEVAGPAVITAFDLSRFKTACDLGGCTGSMAHGLAKAYPRMSVTVYDLPSVVELSGTFCPPGLDNRVSFVAGDFFKDRLPKADLYILARILHDWTDDKVHALLSKISDACTPGKLCCGLLVSEIFLDRDRTGPSQGLLQALGLGPGKQRSAGEYGALLESHGFTVSHIAHTDSLLDALLCIKD</sequence>
<accession>A0A8C5A528</accession>
<dbReference type="InterPro" id="IPR001077">
    <property type="entry name" value="COMT_C"/>
</dbReference>
<name>A0A8C5A528_GADMO</name>
<dbReference type="Proteomes" id="UP000694546">
    <property type="component" value="Chromosome 20"/>
</dbReference>
<dbReference type="InterPro" id="IPR036388">
    <property type="entry name" value="WH-like_DNA-bd_sf"/>
</dbReference>
<comment type="cofactor">
    <cofactor evidence="1">
        <name>a divalent metal cation</name>
        <dbReference type="ChEBI" id="CHEBI:60240"/>
    </cofactor>
</comment>
<dbReference type="Pfam" id="PF08100">
    <property type="entry name" value="Dimerisation"/>
    <property type="match status" value="1"/>
</dbReference>
<dbReference type="PANTHER" id="PTHR43213:SF5">
    <property type="entry name" value="BIFUNCTIONAL DTTP_UTP PYROPHOSPHATASE_METHYLTRANSFERASE PROTEIN-RELATED"/>
    <property type="match status" value="1"/>
</dbReference>
<feature type="domain" description="O-methyltransferase C-terminal" evidence="6">
    <location>
        <begin position="407"/>
        <end position="589"/>
    </location>
</feature>
<evidence type="ECO:0000313" key="9">
    <source>
        <dbReference type="Proteomes" id="UP000694546"/>
    </source>
</evidence>
<evidence type="ECO:0000256" key="2">
    <source>
        <dbReference type="ARBA" id="ARBA00022603"/>
    </source>
</evidence>
<dbReference type="Gene3D" id="3.90.950.10">
    <property type="match status" value="1"/>
</dbReference>
<feature type="domain" description="O-methyltransferase dimerisation" evidence="7">
    <location>
        <begin position="292"/>
        <end position="370"/>
    </location>
</feature>
<dbReference type="SUPFAM" id="SSF52972">
    <property type="entry name" value="ITPase-like"/>
    <property type="match status" value="1"/>
</dbReference>
<dbReference type="InterPro" id="IPR012967">
    <property type="entry name" value="COMT_dimerisation"/>
</dbReference>
<dbReference type="CDD" id="cd00555">
    <property type="entry name" value="Maf"/>
    <property type="match status" value="1"/>
</dbReference>
<dbReference type="PANTHER" id="PTHR43213">
    <property type="entry name" value="BIFUNCTIONAL DTTP/UTP PYROPHOSPHATASE/METHYLTRANSFERASE PROTEIN-RELATED"/>
    <property type="match status" value="1"/>
</dbReference>
<evidence type="ECO:0000256" key="1">
    <source>
        <dbReference type="ARBA" id="ARBA00001968"/>
    </source>
</evidence>
<dbReference type="NCBIfam" id="TIGR00172">
    <property type="entry name" value="maf"/>
    <property type="match status" value="1"/>
</dbReference>
<dbReference type="GO" id="GO:0008171">
    <property type="term" value="F:O-methyltransferase activity"/>
    <property type="evidence" value="ECO:0007669"/>
    <property type="project" value="InterPro"/>
</dbReference>
<dbReference type="SUPFAM" id="SSF46785">
    <property type="entry name" value="Winged helix' DNA-binding domain"/>
    <property type="match status" value="1"/>
</dbReference>
<dbReference type="HAMAP" id="MF_00528">
    <property type="entry name" value="Maf"/>
    <property type="match status" value="1"/>
</dbReference>
<dbReference type="Ensembl" id="ENSGMOT00000061672.1">
    <property type="protein sequence ID" value="ENSGMOP00000026704.1"/>
    <property type="gene ID" value="ENSGMOG00000019619.2"/>
</dbReference>
<evidence type="ECO:0000256" key="4">
    <source>
        <dbReference type="ARBA" id="ARBA00022691"/>
    </source>
</evidence>
<dbReference type="InterPro" id="IPR029063">
    <property type="entry name" value="SAM-dependent_MTases_sf"/>
</dbReference>
<dbReference type="GO" id="GO:0046983">
    <property type="term" value="F:protein dimerization activity"/>
    <property type="evidence" value="ECO:0007669"/>
    <property type="project" value="InterPro"/>
</dbReference>
<reference evidence="8" key="2">
    <citation type="submission" date="2025-09" db="UniProtKB">
        <authorList>
            <consortium name="Ensembl"/>
        </authorList>
    </citation>
    <scope>IDENTIFICATION</scope>
</reference>
<keyword evidence="2" id="KW-0489">Methyltransferase</keyword>
<dbReference type="InterPro" id="IPR003697">
    <property type="entry name" value="Maf-like"/>
</dbReference>
<dbReference type="InterPro" id="IPR016461">
    <property type="entry name" value="COMT-like"/>
</dbReference>
<keyword evidence="9" id="KW-1185">Reference proteome</keyword>
<dbReference type="GeneTree" id="ENSGT00940000162413"/>
<evidence type="ECO:0000256" key="3">
    <source>
        <dbReference type="ARBA" id="ARBA00022679"/>
    </source>
</evidence>
<keyword evidence="3" id="KW-0808">Transferase</keyword>
<evidence type="ECO:0000259" key="7">
    <source>
        <dbReference type="Pfam" id="PF08100"/>
    </source>
</evidence>
<dbReference type="Pfam" id="PF00891">
    <property type="entry name" value="Methyltransf_2"/>
    <property type="match status" value="1"/>
</dbReference>
<reference evidence="8" key="1">
    <citation type="submission" date="2025-08" db="UniProtKB">
        <authorList>
            <consortium name="Ensembl"/>
        </authorList>
    </citation>
    <scope>IDENTIFICATION</scope>
</reference>
<dbReference type="AlphaFoldDB" id="A0A8C5A528"/>
<dbReference type="GO" id="GO:0032259">
    <property type="term" value="P:methylation"/>
    <property type="evidence" value="ECO:0007669"/>
    <property type="project" value="UniProtKB-KW"/>
</dbReference>
<dbReference type="InterPro" id="IPR036390">
    <property type="entry name" value="WH_DNA-bd_sf"/>
</dbReference>
<dbReference type="SUPFAM" id="SSF53335">
    <property type="entry name" value="S-adenosyl-L-methionine-dependent methyltransferases"/>
    <property type="match status" value="1"/>
</dbReference>
<keyword evidence="4" id="KW-0949">S-adenosyl-L-methionine</keyword>
<dbReference type="PROSITE" id="PS51683">
    <property type="entry name" value="SAM_OMT_II"/>
    <property type="match status" value="1"/>
</dbReference>
<proteinExistence type="inferred from homology"/>
<dbReference type="GO" id="GO:0047429">
    <property type="term" value="F:nucleoside triphosphate diphosphatase activity"/>
    <property type="evidence" value="ECO:0007669"/>
    <property type="project" value="InterPro"/>
</dbReference>
<keyword evidence="5" id="KW-0378">Hydrolase</keyword>